<reference evidence="2 3" key="1">
    <citation type="submission" date="2015-04" db="EMBL/GenBank/DDBJ databases">
        <authorList>
            <person name="Syromyatnikov M.Y."/>
            <person name="Popov V.N."/>
        </authorList>
    </citation>
    <scope>NUCLEOTIDE SEQUENCE [LARGE SCALE GENOMIC DNA]</scope>
</reference>
<evidence type="ECO:0000256" key="1">
    <source>
        <dbReference type="SAM" id="Phobius"/>
    </source>
</evidence>
<dbReference type="Proteomes" id="UP000183832">
    <property type="component" value="Unassembled WGS sequence"/>
</dbReference>
<keyword evidence="1" id="KW-0472">Membrane</keyword>
<dbReference type="EMBL" id="CVRI01000041">
    <property type="protein sequence ID" value="CRK95288.1"/>
    <property type="molecule type" value="Genomic_DNA"/>
</dbReference>
<evidence type="ECO:0000313" key="2">
    <source>
        <dbReference type="EMBL" id="CRK95288.1"/>
    </source>
</evidence>
<keyword evidence="3" id="KW-1185">Reference proteome</keyword>
<sequence length="67" mass="7586">MLTLAAKESNTWLSGHLKKPKFNSIWGFTTLIWLLFLRGVPGLQAETELRKKKPLSSSTSQPFDLLL</sequence>
<dbReference type="AlphaFoldDB" id="A0A1J1I4S6"/>
<accession>A0A1J1I4S6</accession>
<gene>
    <name evidence="2" type="ORF">CLUMA_CG008806</name>
</gene>
<feature type="transmembrane region" description="Helical" evidence="1">
    <location>
        <begin position="25"/>
        <end position="43"/>
    </location>
</feature>
<protein>
    <submittedName>
        <fullName evidence="2">CLUMA_CG008806, isoform A</fullName>
    </submittedName>
</protein>
<name>A0A1J1I4S6_9DIPT</name>
<keyword evidence="1" id="KW-0812">Transmembrane</keyword>
<organism evidence="2 3">
    <name type="scientific">Clunio marinus</name>
    <dbReference type="NCBI Taxonomy" id="568069"/>
    <lineage>
        <taxon>Eukaryota</taxon>
        <taxon>Metazoa</taxon>
        <taxon>Ecdysozoa</taxon>
        <taxon>Arthropoda</taxon>
        <taxon>Hexapoda</taxon>
        <taxon>Insecta</taxon>
        <taxon>Pterygota</taxon>
        <taxon>Neoptera</taxon>
        <taxon>Endopterygota</taxon>
        <taxon>Diptera</taxon>
        <taxon>Nematocera</taxon>
        <taxon>Chironomoidea</taxon>
        <taxon>Chironomidae</taxon>
        <taxon>Clunio</taxon>
    </lineage>
</organism>
<keyword evidence="1" id="KW-1133">Transmembrane helix</keyword>
<evidence type="ECO:0000313" key="3">
    <source>
        <dbReference type="Proteomes" id="UP000183832"/>
    </source>
</evidence>
<proteinExistence type="predicted"/>